<evidence type="ECO:0000259" key="10">
    <source>
        <dbReference type="Pfam" id="PF00060"/>
    </source>
</evidence>
<sequence>MSCPDAPLVLSLLLDSNNSIHHLTDGREKELDQLTKTTFPILLQAYELMNATLSLHVTNSHGYVRNGKFDGLLGDLLNGLVEVGGTATLPVAFRMLAMRYTGFHIPMRAVTVFRQPPLAYTDNVFWLPFPDSLWYASLIMVAVCCVMAVLALRLEEPFESKDEDAGLAGQRRLGAGKGSRKEAMRSSFSDVFMLAFGAIAQQGSPVEARGLVGRLVTFVLFLAVLLLFTCYSASIVVLLQSASSSIRTLRDLWKSRLSVGAENMPYNVYFLEQMANGTDEVRRGLFYDKIARKGKRRLFLSMTEGVRRLQDGLFAFVAMDSPLYGHIQATFEEHEKCDLAEIDGYSSLRHPNLVTRRDSPITHLFKIKLLLQWERGLRARFILRSLYSKPRCDAQGARFTSMSFVGARSSYYLMSGQVKETVGLTT</sequence>
<keyword evidence="8" id="KW-0325">Glycoprotein</keyword>
<keyword evidence="6 9" id="KW-0472">Membrane</keyword>
<dbReference type="GO" id="GO:0005886">
    <property type="term" value="C:plasma membrane"/>
    <property type="evidence" value="ECO:0007669"/>
    <property type="project" value="UniProtKB-SubCell"/>
</dbReference>
<keyword evidence="3" id="KW-1003">Cell membrane</keyword>
<feature type="transmembrane region" description="Helical" evidence="9">
    <location>
        <begin position="215"/>
        <end position="239"/>
    </location>
</feature>
<dbReference type="GO" id="GO:0015276">
    <property type="term" value="F:ligand-gated monoatomic ion channel activity"/>
    <property type="evidence" value="ECO:0007669"/>
    <property type="project" value="InterPro"/>
</dbReference>
<dbReference type="AlphaFoldDB" id="A0A6P8ZIV4"/>
<dbReference type="GO" id="GO:0050906">
    <property type="term" value="P:detection of stimulus involved in sensory perception"/>
    <property type="evidence" value="ECO:0007669"/>
    <property type="project" value="UniProtKB-ARBA"/>
</dbReference>
<dbReference type="KEGG" id="tpal:117641216"/>
<dbReference type="PANTHER" id="PTHR42643:SF33">
    <property type="entry name" value="GLUTAMATE RECEPTOR 2-LIKE PROTEIN"/>
    <property type="match status" value="1"/>
</dbReference>
<evidence type="ECO:0000313" key="11">
    <source>
        <dbReference type="Proteomes" id="UP000515158"/>
    </source>
</evidence>
<evidence type="ECO:0000313" key="12">
    <source>
        <dbReference type="RefSeq" id="XP_034234259.1"/>
    </source>
</evidence>
<evidence type="ECO:0000256" key="1">
    <source>
        <dbReference type="ARBA" id="ARBA00004651"/>
    </source>
</evidence>
<keyword evidence="4 9" id="KW-0812">Transmembrane</keyword>
<dbReference type="RefSeq" id="XP_034234259.1">
    <property type="nucleotide sequence ID" value="XM_034378368.1"/>
</dbReference>
<organism evidence="12">
    <name type="scientific">Thrips palmi</name>
    <name type="common">Melon thrips</name>
    <dbReference type="NCBI Taxonomy" id="161013"/>
    <lineage>
        <taxon>Eukaryota</taxon>
        <taxon>Metazoa</taxon>
        <taxon>Ecdysozoa</taxon>
        <taxon>Arthropoda</taxon>
        <taxon>Hexapoda</taxon>
        <taxon>Insecta</taxon>
        <taxon>Pterygota</taxon>
        <taxon>Neoptera</taxon>
        <taxon>Paraneoptera</taxon>
        <taxon>Thysanoptera</taxon>
        <taxon>Terebrantia</taxon>
        <taxon>Thripoidea</taxon>
        <taxon>Thripidae</taxon>
        <taxon>Thrips</taxon>
    </lineage>
</organism>
<protein>
    <submittedName>
        <fullName evidence="12">Ionotropic receptor 75a-like</fullName>
    </submittedName>
</protein>
<evidence type="ECO:0000256" key="4">
    <source>
        <dbReference type="ARBA" id="ARBA00022692"/>
    </source>
</evidence>
<dbReference type="InterPro" id="IPR001320">
    <property type="entry name" value="Iontro_rcpt_C"/>
</dbReference>
<dbReference type="GeneID" id="117641216"/>
<dbReference type="SUPFAM" id="SSF53850">
    <property type="entry name" value="Periplasmic binding protein-like II"/>
    <property type="match status" value="1"/>
</dbReference>
<proteinExistence type="inferred from homology"/>
<keyword evidence="11" id="KW-1185">Reference proteome</keyword>
<dbReference type="Proteomes" id="UP000515158">
    <property type="component" value="Unplaced"/>
</dbReference>
<evidence type="ECO:0000256" key="5">
    <source>
        <dbReference type="ARBA" id="ARBA00022989"/>
    </source>
</evidence>
<dbReference type="PANTHER" id="PTHR42643">
    <property type="entry name" value="IONOTROPIC RECEPTOR 20A-RELATED"/>
    <property type="match status" value="1"/>
</dbReference>
<keyword evidence="5 9" id="KW-1133">Transmembrane helix</keyword>
<dbReference type="Pfam" id="PF00060">
    <property type="entry name" value="Lig_chan"/>
    <property type="match status" value="1"/>
</dbReference>
<evidence type="ECO:0000256" key="2">
    <source>
        <dbReference type="ARBA" id="ARBA00008685"/>
    </source>
</evidence>
<name>A0A6P8ZIV4_THRPL</name>
<evidence type="ECO:0000256" key="6">
    <source>
        <dbReference type="ARBA" id="ARBA00023136"/>
    </source>
</evidence>
<feature type="domain" description="Ionotropic glutamate receptor C-terminal" evidence="10">
    <location>
        <begin position="133"/>
        <end position="343"/>
    </location>
</feature>
<comment type="similarity">
    <text evidence="2">Belongs to the glutamate-gated ion channel (TC 1.A.10.1) family.</text>
</comment>
<dbReference type="InParanoid" id="A0A6P8ZIV4"/>
<evidence type="ECO:0000256" key="9">
    <source>
        <dbReference type="SAM" id="Phobius"/>
    </source>
</evidence>
<dbReference type="OrthoDB" id="10262646at2759"/>
<evidence type="ECO:0000256" key="7">
    <source>
        <dbReference type="ARBA" id="ARBA00023170"/>
    </source>
</evidence>
<evidence type="ECO:0000256" key="8">
    <source>
        <dbReference type="ARBA" id="ARBA00023180"/>
    </source>
</evidence>
<keyword evidence="7" id="KW-0675">Receptor</keyword>
<evidence type="ECO:0000256" key="3">
    <source>
        <dbReference type="ARBA" id="ARBA00022475"/>
    </source>
</evidence>
<dbReference type="InterPro" id="IPR052192">
    <property type="entry name" value="Insect_Ionotropic_Sensory_Rcpt"/>
</dbReference>
<dbReference type="Gene3D" id="1.10.287.70">
    <property type="match status" value="1"/>
</dbReference>
<feature type="transmembrane region" description="Helical" evidence="9">
    <location>
        <begin position="133"/>
        <end position="152"/>
    </location>
</feature>
<gene>
    <name evidence="12" type="primary">LOC117641216</name>
</gene>
<comment type="subcellular location">
    <subcellularLocation>
        <location evidence="1">Cell membrane</location>
        <topology evidence="1">Multi-pass membrane protein</topology>
    </subcellularLocation>
</comment>
<accession>A0A6P8ZIV4</accession>
<reference evidence="12" key="1">
    <citation type="submission" date="2025-08" db="UniProtKB">
        <authorList>
            <consortium name="RefSeq"/>
        </authorList>
    </citation>
    <scope>IDENTIFICATION</scope>
    <source>
        <tissue evidence="12">Total insect</tissue>
    </source>
</reference>